<reference evidence="3" key="1">
    <citation type="submission" date="2019-04" db="EMBL/GenBank/DDBJ databases">
        <title>Evolution of Biomass-Degrading Anaerobic Consortia Revealed by Metagenomics.</title>
        <authorList>
            <person name="Peng X."/>
        </authorList>
    </citation>
    <scope>NUCLEOTIDE SEQUENCE</scope>
    <source>
        <strain evidence="3">SIG14</strain>
    </source>
</reference>
<feature type="compositionally biased region" description="Polar residues" evidence="1">
    <location>
        <begin position="170"/>
        <end position="184"/>
    </location>
</feature>
<name>A0A8T3VWJ7_METOL</name>
<organism evidence="3 4">
    <name type="scientific">Methanobrevibacter olleyae</name>
    <dbReference type="NCBI Taxonomy" id="294671"/>
    <lineage>
        <taxon>Archaea</taxon>
        <taxon>Methanobacteriati</taxon>
        <taxon>Methanobacteriota</taxon>
        <taxon>Methanomada group</taxon>
        <taxon>Methanobacteria</taxon>
        <taxon>Methanobacteriales</taxon>
        <taxon>Methanobacteriaceae</taxon>
        <taxon>Methanobrevibacter</taxon>
    </lineage>
</organism>
<sequence length="258" mass="28897">MDLRRLLMVLLVIAVVLTSSFFLLNYDETIKYNRVGLTDSSSIDMPISDQSTTAVIKNGIYLINDTQHDLTVMYFNSAQGNQVAAVELEYIRNDFIANSVQETLGNQTIWHNEENGTYMAFIGNHVTHDNILIICKDPEMLEHMIGSVKYQYFNEETNTTETMTGENQTAANATNGTGVNTGIDSTSSASNQSSSSNNVPAGYYWSGQDADYIKEYDDSNGRHHIDRLHGDDEIIDNVNNKHYTNGVEDTEAFNKDFT</sequence>
<feature type="compositionally biased region" description="Low complexity" evidence="1">
    <location>
        <begin position="185"/>
        <end position="198"/>
    </location>
</feature>
<protein>
    <submittedName>
        <fullName evidence="3">Uncharacterized protein</fullName>
    </submittedName>
</protein>
<keyword evidence="2" id="KW-0812">Transmembrane</keyword>
<feature type="transmembrane region" description="Helical" evidence="2">
    <location>
        <begin position="6"/>
        <end position="24"/>
    </location>
</feature>
<keyword evidence="2" id="KW-0472">Membrane</keyword>
<dbReference type="AlphaFoldDB" id="A0A8T3VWJ7"/>
<evidence type="ECO:0000256" key="2">
    <source>
        <dbReference type="SAM" id="Phobius"/>
    </source>
</evidence>
<accession>A0A8T3VWJ7</accession>
<proteinExistence type="predicted"/>
<dbReference type="Proteomes" id="UP000732619">
    <property type="component" value="Unassembled WGS sequence"/>
</dbReference>
<dbReference type="EMBL" id="SUTG01000014">
    <property type="protein sequence ID" value="MBE6512326.1"/>
    <property type="molecule type" value="Genomic_DNA"/>
</dbReference>
<comment type="caution">
    <text evidence="3">The sequence shown here is derived from an EMBL/GenBank/DDBJ whole genome shotgun (WGS) entry which is preliminary data.</text>
</comment>
<keyword evidence="2" id="KW-1133">Transmembrane helix</keyword>
<gene>
    <name evidence="3" type="ORF">E7Z75_04150</name>
</gene>
<evidence type="ECO:0000256" key="1">
    <source>
        <dbReference type="SAM" id="MobiDB-lite"/>
    </source>
</evidence>
<feature type="region of interest" description="Disordered" evidence="1">
    <location>
        <begin position="169"/>
        <end position="200"/>
    </location>
</feature>
<evidence type="ECO:0000313" key="4">
    <source>
        <dbReference type="Proteomes" id="UP000732619"/>
    </source>
</evidence>
<evidence type="ECO:0000313" key="3">
    <source>
        <dbReference type="EMBL" id="MBE6512326.1"/>
    </source>
</evidence>